<evidence type="ECO:0008006" key="8">
    <source>
        <dbReference type="Google" id="ProtNLM"/>
    </source>
</evidence>
<protein>
    <recommendedName>
        <fullName evidence="8">Major facilitator superfamily (MFS) profile domain-containing protein</fullName>
    </recommendedName>
</protein>
<dbReference type="GO" id="GO:0015149">
    <property type="term" value="F:hexose transmembrane transporter activity"/>
    <property type="evidence" value="ECO:0007669"/>
    <property type="project" value="TreeGrafter"/>
</dbReference>
<dbReference type="Pfam" id="PF00083">
    <property type="entry name" value="Sugar_tr"/>
    <property type="match status" value="1"/>
</dbReference>
<evidence type="ECO:0000256" key="3">
    <source>
        <dbReference type="ARBA" id="ARBA00022989"/>
    </source>
</evidence>
<dbReference type="InterPro" id="IPR005828">
    <property type="entry name" value="MFS_sugar_transport-like"/>
</dbReference>
<feature type="transmembrane region" description="Helical" evidence="5">
    <location>
        <begin position="111"/>
        <end position="133"/>
    </location>
</feature>
<evidence type="ECO:0000313" key="6">
    <source>
        <dbReference type="EnsemblMetazoa" id="CJA36752.1"/>
    </source>
</evidence>
<dbReference type="PANTHER" id="PTHR23503">
    <property type="entry name" value="SOLUTE CARRIER FAMILY 2"/>
    <property type="match status" value="1"/>
</dbReference>
<dbReference type="EnsemblMetazoa" id="CJA36752.1">
    <property type="protein sequence ID" value="CJA36752.1"/>
    <property type="gene ID" value="WBGene00212599"/>
</dbReference>
<evidence type="ECO:0000256" key="4">
    <source>
        <dbReference type="ARBA" id="ARBA00023136"/>
    </source>
</evidence>
<evidence type="ECO:0000256" key="2">
    <source>
        <dbReference type="ARBA" id="ARBA00022692"/>
    </source>
</evidence>
<dbReference type="Gene3D" id="1.20.1250.20">
    <property type="entry name" value="MFS general substrate transporter like domains"/>
    <property type="match status" value="1"/>
</dbReference>
<dbReference type="InterPro" id="IPR036259">
    <property type="entry name" value="MFS_trans_sf"/>
</dbReference>
<dbReference type="AlphaFoldDB" id="A0A8R1EJK5"/>
<comment type="subcellular location">
    <subcellularLocation>
        <location evidence="1">Membrane</location>
    </subcellularLocation>
</comment>
<reference evidence="6" key="2">
    <citation type="submission" date="2022-06" db="UniProtKB">
        <authorList>
            <consortium name="EnsemblMetazoa"/>
        </authorList>
    </citation>
    <scope>IDENTIFICATION</scope>
    <source>
        <strain evidence="6">DF5081</strain>
    </source>
</reference>
<dbReference type="Proteomes" id="UP000005237">
    <property type="component" value="Unassembled WGS sequence"/>
</dbReference>
<keyword evidence="2 5" id="KW-0812">Transmembrane</keyword>
<name>A0A8R1EJK5_CAEJA</name>
<feature type="transmembrane region" description="Helical" evidence="5">
    <location>
        <begin position="145"/>
        <end position="171"/>
    </location>
</feature>
<feature type="transmembrane region" description="Helical" evidence="5">
    <location>
        <begin position="208"/>
        <end position="229"/>
    </location>
</feature>
<feature type="transmembrane region" description="Helical" evidence="5">
    <location>
        <begin position="183"/>
        <end position="202"/>
    </location>
</feature>
<dbReference type="SUPFAM" id="SSF56112">
    <property type="entry name" value="Protein kinase-like (PK-like)"/>
    <property type="match status" value="1"/>
</dbReference>
<dbReference type="SUPFAM" id="SSF103473">
    <property type="entry name" value="MFS general substrate transporter"/>
    <property type="match status" value="1"/>
</dbReference>
<dbReference type="Gene3D" id="3.30.200.20">
    <property type="entry name" value="Phosphorylase Kinase, domain 1"/>
    <property type="match status" value="1"/>
</dbReference>
<dbReference type="PANTHER" id="PTHR23503:SF106">
    <property type="entry name" value="MAJOR FACILITATOR SUPERFAMILY (MFS) PROFILE DOMAIN-CONTAINING PROTEIN"/>
    <property type="match status" value="1"/>
</dbReference>
<proteinExistence type="predicted"/>
<evidence type="ECO:0000313" key="7">
    <source>
        <dbReference type="Proteomes" id="UP000005237"/>
    </source>
</evidence>
<keyword evidence="4 5" id="KW-0472">Membrane</keyword>
<dbReference type="GO" id="GO:0016020">
    <property type="term" value="C:membrane"/>
    <property type="evidence" value="ECO:0007669"/>
    <property type="project" value="UniProtKB-SubCell"/>
</dbReference>
<keyword evidence="7" id="KW-1185">Reference proteome</keyword>
<evidence type="ECO:0000256" key="5">
    <source>
        <dbReference type="SAM" id="Phobius"/>
    </source>
</evidence>
<reference evidence="7" key="1">
    <citation type="submission" date="2010-08" db="EMBL/GenBank/DDBJ databases">
        <authorList>
            <consortium name="Caenorhabditis japonica Sequencing Consortium"/>
            <person name="Wilson R.K."/>
        </authorList>
    </citation>
    <scope>NUCLEOTIDE SEQUENCE [LARGE SCALE GENOMIC DNA]</scope>
    <source>
        <strain evidence="7">DF5081</strain>
    </source>
</reference>
<accession>A0A8R1EJK5</accession>
<dbReference type="InterPro" id="IPR011009">
    <property type="entry name" value="Kinase-like_dom_sf"/>
</dbReference>
<organism evidence="6 7">
    <name type="scientific">Caenorhabditis japonica</name>
    <dbReference type="NCBI Taxonomy" id="281687"/>
    <lineage>
        <taxon>Eukaryota</taxon>
        <taxon>Metazoa</taxon>
        <taxon>Ecdysozoa</taxon>
        <taxon>Nematoda</taxon>
        <taxon>Chromadorea</taxon>
        <taxon>Rhabditida</taxon>
        <taxon>Rhabditina</taxon>
        <taxon>Rhabditomorpha</taxon>
        <taxon>Rhabditoidea</taxon>
        <taxon>Rhabditidae</taxon>
        <taxon>Peloderinae</taxon>
        <taxon>Caenorhabditis</taxon>
    </lineage>
</organism>
<keyword evidence="3 5" id="KW-1133">Transmembrane helix</keyword>
<sequence length="246" mass="27279">MEKTLDVTNLPAGTSVYKWTVDKAIAQGDFSFIYACIGSSNMSHHKQFALKCESAQSPLQMLKVEAFVLQKISKRGSRHFCDVEDIGKFQGIHYIVMHLVGRALVIGRRPLLISSLLILALINILMMSLFFFYESSKDPILAWPFLALFILFTFVFNIGIGPAAVFIGAELAPPGTISKMQSISTSVQFLGSFICPVIYISLVDSFGGLAFLIFIIPLTITAAYFYLYLPETKGKTADEINKLLLK</sequence>
<dbReference type="InterPro" id="IPR045263">
    <property type="entry name" value="GLUT"/>
</dbReference>
<evidence type="ECO:0000256" key="1">
    <source>
        <dbReference type="ARBA" id="ARBA00004370"/>
    </source>
</evidence>